<dbReference type="InterPro" id="IPR018060">
    <property type="entry name" value="HTH_AraC"/>
</dbReference>
<keyword evidence="1" id="KW-0805">Transcription regulation</keyword>
<dbReference type="BioCyc" id="PAER208963:G1G74-3199-MONOMER"/>
<reference evidence="6 7" key="1">
    <citation type="journal article" date="2006" name="Genome Biol.">
        <title>Genomic analysis reveals that Pseudomonas aeruginosa virulence is combinatorial.</title>
        <authorList>
            <person name="Lee D.G."/>
            <person name="Urbach J.M."/>
            <person name="Wu G."/>
            <person name="Liberati N.T."/>
            <person name="Feinbaum R.L."/>
            <person name="Miyata S."/>
            <person name="Diggins L.T."/>
            <person name="He J."/>
            <person name="Saucier M."/>
            <person name="Deziel E."/>
            <person name="Friedman L."/>
            <person name="Li L."/>
            <person name="Grills G."/>
            <person name="Montgomery K."/>
            <person name="Kucherlapati R."/>
            <person name="Rahme L.G."/>
            <person name="Ausubel F.M."/>
        </authorList>
    </citation>
    <scope>NUCLEOTIDE SEQUENCE [LARGE SCALE GENOMIC DNA]</scope>
    <source>
        <strain evidence="6 7">UCBPP-PA14</strain>
    </source>
</reference>
<dbReference type="SMR" id="A0A0H2ZA95"/>
<gene>
    <name evidence="6" type="ordered locus">PA14_38040</name>
</gene>
<proteinExistence type="predicted"/>
<feature type="region of interest" description="Disordered" evidence="4">
    <location>
        <begin position="1"/>
        <end position="24"/>
    </location>
</feature>
<name>A0A0H2ZA95_PSEAB</name>
<dbReference type="PANTHER" id="PTHR43436">
    <property type="entry name" value="ARAC-FAMILY TRANSCRIPTIONAL REGULATOR"/>
    <property type="match status" value="1"/>
</dbReference>
<feature type="domain" description="HTH araC/xylS-type" evidence="5">
    <location>
        <begin position="226"/>
        <end position="324"/>
    </location>
</feature>
<dbReference type="SUPFAM" id="SSF46689">
    <property type="entry name" value="Homeodomain-like"/>
    <property type="match status" value="2"/>
</dbReference>
<dbReference type="Proteomes" id="UP000000653">
    <property type="component" value="Chromosome"/>
</dbReference>
<dbReference type="InterPro" id="IPR009594">
    <property type="entry name" value="Tscrpt_reg_HTH_AraC_N"/>
</dbReference>
<dbReference type="PANTHER" id="PTHR43436:SF1">
    <property type="entry name" value="TRANSCRIPTIONAL REGULATORY PROTEIN"/>
    <property type="match status" value="1"/>
</dbReference>
<dbReference type="AlphaFoldDB" id="A0A0H2ZA95"/>
<organism evidence="6 7">
    <name type="scientific">Pseudomonas aeruginosa (strain UCBPP-PA14)</name>
    <dbReference type="NCBI Taxonomy" id="208963"/>
    <lineage>
        <taxon>Bacteria</taxon>
        <taxon>Pseudomonadati</taxon>
        <taxon>Pseudomonadota</taxon>
        <taxon>Gammaproteobacteria</taxon>
        <taxon>Pseudomonadales</taxon>
        <taxon>Pseudomonadaceae</taxon>
        <taxon>Pseudomonas</taxon>
    </lineage>
</organism>
<sequence length="329" mass="36609">MPVAATRASLGKVSPASPRMSENTPLLSVDLPAELRQRQSELAQSLLRHCPRDGIYGTAVEPLALIRADGPTLPARGMHKPALCIIAQGRKEVQLAEERYIYDPLHYLVVSVTLPLAGQVIDASPDAPYLCVRLDIDPAEITQLISDAGPMEVASRRGDRGLYVDRIDASLLDAVLRLIHLLDSPRDIPMLAPLILREIFYRLLRSGQGQRLHEIAIADSQAHRITRAIDWINQNYGKPLRIEQLAQVVNLSPSTLHHRFKAVTAMSPLQYQKQLRLQEARRLIFSEGLEVAAAGYRVGYESPSQFSREYSRLFGAPPLRDLARARNTA</sequence>
<dbReference type="Pfam" id="PF06719">
    <property type="entry name" value="AraC_N"/>
    <property type="match status" value="1"/>
</dbReference>
<protein>
    <submittedName>
        <fullName evidence="6">Putative transcriptional regulator, AraC family</fullName>
    </submittedName>
</protein>
<dbReference type="EMBL" id="CP000438">
    <property type="protein sequence ID" value="ABJ11233.1"/>
    <property type="molecule type" value="Genomic_DNA"/>
</dbReference>
<accession>A0A0H2ZA95</accession>
<evidence type="ECO:0000313" key="7">
    <source>
        <dbReference type="Proteomes" id="UP000000653"/>
    </source>
</evidence>
<dbReference type="Gene3D" id="1.10.10.60">
    <property type="entry name" value="Homeodomain-like"/>
    <property type="match status" value="2"/>
</dbReference>
<evidence type="ECO:0000256" key="3">
    <source>
        <dbReference type="ARBA" id="ARBA00023163"/>
    </source>
</evidence>
<dbReference type="GO" id="GO:0043565">
    <property type="term" value="F:sequence-specific DNA binding"/>
    <property type="evidence" value="ECO:0007669"/>
    <property type="project" value="InterPro"/>
</dbReference>
<dbReference type="InterPro" id="IPR009057">
    <property type="entry name" value="Homeodomain-like_sf"/>
</dbReference>
<dbReference type="HOGENOM" id="CLU_000445_100_0_6"/>
<dbReference type="InterPro" id="IPR018062">
    <property type="entry name" value="HTH_AraC-typ_CS"/>
</dbReference>
<dbReference type="GO" id="GO:0003700">
    <property type="term" value="F:DNA-binding transcription factor activity"/>
    <property type="evidence" value="ECO:0007669"/>
    <property type="project" value="InterPro"/>
</dbReference>
<dbReference type="GO" id="GO:0009893">
    <property type="term" value="P:positive regulation of metabolic process"/>
    <property type="evidence" value="ECO:0007669"/>
    <property type="project" value="UniProtKB-ARBA"/>
</dbReference>
<evidence type="ECO:0000256" key="4">
    <source>
        <dbReference type="SAM" id="MobiDB-lite"/>
    </source>
</evidence>
<keyword evidence="3" id="KW-0804">Transcription</keyword>
<dbReference type="PROSITE" id="PS01124">
    <property type="entry name" value="HTH_ARAC_FAMILY_2"/>
    <property type="match status" value="1"/>
</dbReference>
<keyword evidence="2" id="KW-0238">DNA-binding</keyword>
<evidence type="ECO:0000259" key="5">
    <source>
        <dbReference type="PROSITE" id="PS01124"/>
    </source>
</evidence>
<dbReference type="PROSITE" id="PS00041">
    <property type="entry name" value="HTH_ARAC_FAMILY_1"/>
    <property type="match status" value="1"/>
</dbReference>
<dbReference type="Pfam" id="PF12833">
    <property type="entry name" value="HTH_18"/>
    <property type="match status" value="1"/>
</dbReference>
<evidence type="ECO:0000313" key="6">
    <source>
        <dbReference type="EMBL" id="ABJ11233.1"/>
    </source>
</evidence>
<evidence type="ECO:0000256" key="2">
    <source>
        <dbReference type="ARBA" id="ARBA00023125"/>
    </source>
</evidence>
<dbReference type="SMART" id="SM00342">
    <property type="entry name" value="HTH_ARAC"/>
    <property type="match status" value="1"/>
</dbReference>
<evidence type="ECO:0000256" key="1">
    <source>
        <dbReference type="ARBA" id="ARBA00023015"/>
    </source>
</evidence>
<dbReference type="KEGG" id="pau:PA14_38040"/>